<dbReference type="STRING" id="649333.SAMN04487989_1096"/>
<evidence type="ECO:0000313" key="1">
    <source>
        <dbReference type="EMBL" id="SFO00226.1"/>
    </source>
</evidence>
<sequence length="162" mass="18833">MKTYILAIAALLSFSCNGQQDEAKKAELHNDNKHSVQEPKGSWSVEKAFDEKGNLIKYDSIYSWSSHGTTLKNLSTLDRDSLMQSFRSRFFTNFSDFDNSELESVFTQDSLFDKRFFSDDFFKSDFGKDFMDIDAIRQQMILKQNAFLEKYHSDLLQSKPND</sequence>
<dbReference type="RefSeq" id="WP_092209981.1">
    <property type="nucleotide sequence ID" value="NZ_FOVN01000009.1"/>
</dbReference>
<dbReference type="Proteomes" id="UP000198705">
    <property type="component" value="Unassembled WGS sequence"/>
</dbReference>
<dbReference type="EMBL" id="FOVN01000009">
    <property type="protein sequence ID" value="SFO00226.1"/>
    <property type="molecule type" value="Genomic_DNA"/>
</dbReference>
<reference evidence="2" key="1">
    <citation type="submission" date="2016-10" db="EMBL/GenBank/DDBJ databases">
        <authorList>
            <person name="Varghese N."/>
            <person name="Submissions S."/>
        </authorList>
    </citation>
    <scope>NUCLEOTIDE SEQUENCE [LARGE SCALE GENOMIC DNA]</scope>
    <source>
        <strain evidence="2">DSM 23925</strain>
    </source>
</reference>
<protein>
    <submittedName>
        <fullName evidence="1">Uncharacterized protein</fullName>
    </submittedName>
</protein>
<name>A0A1I5DM39_9FLAO</name>
<dbReference type="AlphaFoldDB" id="A0A1I5DM39"/>
<accession>A0A1I5DM39</accession>
<dbReference type="OrthoDB" id="1452960at2"/>
<dbReference type="PROSITE" id="PS51257">
    <property type="entry name" value="PROKAR_LIPOPROTEIN"/>
    <property type="match status" value="1"/>
</dbReference>
<proteinExistence type="predicted"/>
<evidence type="ECO:0000313" key="2">
    <source>
        <dbReference type="Proteomes" id="UP000198705"/>
    </source>
</evidence>
<gene>
    <name evidence="1" type="ORF">SAMN04487989_1096</name>
</gene>
<organism evidence="1 2">
    <name type="scientific">Bizionia echini</name>
    <dbReference type="NCBI Taxonomy" id="649333"/>
    <lineage>
        <taxon>Bacteria</taxon>
        <taxon>Pseudomonadati</taxon>
        <taxon>Bacteroidota</taxon>
        <taxon>Flavobacteriia</taxon>
        <taxon>Flavobacteriales</taxon>
        <taxon>Flavobacteriaceae</taxon>
        <taxon>Bizionia</taxon>
    </lineage>
</organism>
<keyword evidence="2" id="KW-1185">Reference proteome</keyword>